<feature type="domain" description="Gram-positive cocci surface proteins LPxTG" evidence="6">
    <location>
        <begin position="214"/>
        <end position="250"/>
    </location>
</feature>
<protein>
    <submittedName>
        <fullName evidence="7">LPXTG cell wall anchor domain-containing protein</fullName>
    </submittedName>
</protein>
<dbReference type="EMBL" id="WHNX01000003">
    <property type="protein sequence ID" value="MPW24657.1"/>
    <property type="molecule type" value="Genomic_DNA"/>
</dbReference>
<feature type="transmembrane region" description="Helical" evidence="5">
    <location>
        <begin position="222"/>
        <end position="244"/>
    </location>
</feature>
<evidence type="ECO:0000256" key="3">
    <source>
        <dbReference type="ARBA" id="ARBA00022729"/>
    </source>
</evidence>
<dbReference type="Proteomes" id="UP000440004">
    <property type="component" value="Unassembled WGS sequence"/>
</dbReference>
<sequence>MVKMKNMNIKAPIFFSILFLMMLISLVFTNGSVYASSLQVVGSDNGLEIIPHDSNLYSELNLGPGDYKEANLTVSNTYNTSFELMLQVSRLDEEPPVGSPDLFKQLMLSVTFKGEEIYNGSMIDFATDPNGIQFGTFEPDQSEDIQILVHLPGKDTGNEFMGISHNNQWKFTAISDEELVEIPDEEVPIGGAIIPDINKPDKEILDEEVPLGGAKLPKTGSMALTSLFSIIGIALVGTGAVGAYKSRNKK</sequence>
<keyword evidence="5" id="KW-1133">Transmembrane helix</keyword>
<evidence type="ECO:0000313" key="8">
    <source>
        <dbReference type="Proteomes" id="UP000440004"/>
    </source>
</evidence>
<dbReference type="NCBIfam" id="TIGR01167">
    <property type="entry name" value="LPXTG_anchor"/>
    <property type="match status" value="1"/>
</dbReference>
<evidence type="ECO:0000256" key="2">
    <source>
        <dbReference type="ARBA" id="ARBA00022525"/>
    </source>
</evidence>
<organism evidence="7 8">
    <name type="scientific">Alkalibaculum sporogenes</name>
    <dbReference type="NCBI Taxonomy" id="2655001"/>
    <lineage>
        <taxon>Bacteria</taxon>
        <taxon>Bacillati</taxon>
        <taxon>Bacillota</taxon>
        <taxon>Clostridia</taxon>
        <taxon>Eubacteriales</taxon>
        <taxon>Eubacteriaceae</taxon>
        <taxon>Alkalibaculum</taxon>
    </lineage>
</organism>
<evidence type="ECO:0000256" key="4">
    <source>
        <dbReference type="ARBA" id="ARBA00023088"/>
    </source>
</evidence>
<dbReference type="Pfam" id="PF00746">
    <property type="entry name" value="Gram_pos_anchor"/>
    <property type="match status" value="1"/>
</dbReference>
<keyword evidence="3" id="KW-0732">Signal</keyword>
<reference evidence="7 8" key="1">
    <citation type="submission" date="2019-10" db="EMBL/GenBank/DDBJ databases">
        <title>Alkalibaculum tamaniensis sp.nov., a new alkaliphilic acetogen, isolated on methoxylated aromatics from a mud volcano.</title>
        <authorList>
            <person name="Khomyakova M.A."/>
            <person name="Merkel A.Y."/>
            <person name="Bonch-Osmolovskaya E.A."/>
            <person name="Slobodkin A.I."/>
        </authorList>
    </citation>
    <scope>NUCLEOTIDE SEQUENCE [LARGE SCALE GENOMIC DNA]</scope>
    <source>
        <strain evidence="7 8">M08DMB</strain>
    </source>
</reference>
<comment type="caution">
    <text evidence="7">The sequence shown here is derived from an EMBL/GenBank/DDBJ whole genome shotgun (WGS) entry which is preliminary data.</text>
</comment>
<keyword evidence="5" id="KW-0472">Membrane</keyword>
<keyword evidence="1" id="KW-0134">Cell wall</keyword>
<gene>
    <name evidence="7" type="ORF">GC105_02465</name>
</gene>
<dbReference type="AlphaFoldDB" id="A0A6A7K613"/>
<accession>A0A6A7K613</accession>
<evidence type="ECO:0000256" key="5">
    <source>
        <dbReference type="SAM" id="Phobius"/>
    </source>
</evidence>
<evidence type="ECO:0000313" key="7">
    <source>
        <dbReference type="EMBL" id="MPW24657.1"/>
    </source>
</evidence>
<evidence type="ECO:0000259" key="6">
    <source>
        <dbReference type="Pfam" id="PF00746"/>
    </source>
</evidence>
<keyword evidence="2" id="KW-0964">Secreted</keyword>
<keyword evidence="4" id="KW-0572">Peptidoglycan-anchor</keyword>
<keyword evidence="8" id="KW-1185">Reference proteome</keyword>
<evidence type="ECO:0000256" key="1">
    <source>
        <dbReference type="ARBA" id="ARBA00022512"/>
    </source>
</evidence>
<dbReference type="InterPro" id="IPR019931">
    <property type="entry name" value="LPXTG_anchor"/>
</dbReference>
<keyword evidence="5" id="KW-0812">Transmembrane</keyword>
<name>A0A6A7K613_9FIRM</name>
<proteinExistence type="predicted"/>